<name>A0ABQ1FQ99_9GAMM</name>
<comment type="caution">
    <text evidence="2">The sequence shown here is derived from an EMBL/GenBank/DDBJ whole genome shotgun (WGS) entry which is preliminary data.</text>
</comment>
<sequence>MTRHNMASVVFMVLAILLSMAARADKPTLQAHSAYQTIVPLTVVPYPCVSVAATGARILLAKDDLVALSTSGAQDSSQSDKQRMAFLAVGRASRLLSKVTPTQDDLGCAVISLDISMEDRDTLFVISELLEEGKAAVVREGRRTPELKIFVDHASSSIMGSENFRFADGTPFLSLTTWVSEATINIKHGLVINDLANAAAQVRHTSSMGVPR</sequence>
<feature type="chain" id="PRO_5045907766" evidence="1">
    <location>
        <begin position="25"/>
        <end position="212"/>
    </location>
</feature>
<evidence type="ECO:0000256" key="1">
    <source>
        <dbReference type="SAM" id="SignalP"/>
    </source>
</evidence>
<keyword evidence="3" id="KW-1185">Reference proteome</keyword>
<accession>A0ABQ1FQ99</accession>
<organism evidence="2 3">
    <name type="scientific">Dyella nitratireducens</name>
    <dbReference type="NCBI Taxonomy" id="1849580"/>
    <lineage>
        <taxon>Bacteria</taxon>
        <taxon>Pseudomonadati</taxon>
        <taxon>Pseudomonadota</taxon>
        <taxon>Gammaproteobacteria</taxon>
        <taxon>Lysobacterales</taxon>
        <taxon>Rhodanobacteraceae</taxon>
        <taxon>Dyella</taxon>
    </lineage>
</organism>
<proteinExistence type="predicted"/>
<evidence type="ECO:0000313" key="2">
    <source>
        <dbReference type="EMBL" id="GGA24870.1"/>
    </source>
</evidence>
<reference evidence="3" key="1">
    <citation type="journal article" date="2019" name="Int. J. Syst. Evol. Microbiol.">
        <title>The Global Catalogue of Microorganisms (GCM) 10K type strain sequencing project: providing services to taxonomists for standard genome sequencing and annotation.</title>
        <authorList>
            <consortium name="The Broad Institute Genomics Platform"/>
            <consortium name="The Broad Institute Genome Sequencing Center for Infectious Disease"/>
            <person name="Wu L."/>
            <person name="Ma J."/>
        </authorList>
    </citation>
    <scope>NUCLEOTIDE SEQUENCE [LARGE SCALE GENOMIC DNA]</scope>
    <source>
        <strain evidence="3">CGMCC 1.15439</strain>
    </source>
</reference>
<dbReference type="RefSeq" id="WP_284358232.1">
    <property type="nucleotide sequence ID" value="NZ_BSNP01000007.1"/>
</dbReference>
<dbReference type="Proteomes" id="UP000620046">
    <property type="component" value="Unassembled WGS sequence"/>
</dbReference>
<keyword evidence="1" id="KW-0732">Signal</keyword>
<gene>
    <name evidence="2" type="ORF">GCM10010981_11700</name>
</gene>
<dbReference type="EMBL" id="BMJA01000001">
    <property type="protein sequence ID" value="GGA24870.1"/>
    <property type="molecule type" value="Genomic_DNA"/>
</dbReference>
<feature type="signal peptide" evidence="1">
    <location>
        <begin position="1"/>
        <end position="24"/>
    </location>
</feature>
<protein>
    <submittedName>
        <fullName evidence="2">Uncharacterized protein</fullName>
    </submittedName>
</protein>
<evidence type="ECO:0000313" key="3">
    <source>
        <dbReference type="Proteomes" id="UP000620046"/>
    </source>
</evidence>